<protein>
    <submittedName>
        <fullName evidence="2">Uncharacterized protein</fullName>
    </submittedName>
</protein>
<evidence type="ECO:0000313" key="3">
    <source>
        <dbReference type="Proteomes" id="UP001528912"/>
    </source>
</evidence>
<proteinExistence type="predicted"/>
<reference evidence="2 3" key="1">
    <citation type="submission" date="2023-03" db="EMBL/GenBank/DDBJ databases">
        <title>YIM 133296 draft genome.</title>
        <authorList>
            <person name="Xiong L."/>
        </authorList>
    </citation>
    <scope>NUCLEOTIDE SEQUENCE [LARGE SCALE GENOMIC DNA]</scope>
    <source>
        <strain evidence="2 3">YIM 133296</strain>
    </source>
</reference>
<dbReference type="Proteomes" id="UP001528912">
    <property type="component" value="Unassembled WGS sequence"/>
</dbReference>
<evidence type="ECO:0000313" key="2">
    <source>
        <dbReference type="EMBL" id="MDF8266328.1"/>
    </source>
</evidence>
<accession>A0ABT6CBQ2</accession>
<name>A0ABT6CBQ2_9MICO</name>
<gene>
    <name evidence="2" type="ORF">P4R38_18925</name>
</gene>
<organism evidence="2 3">
    <name type="scientific">Luteipulveratus flavus</name>
    <dbReference type="NCBI Taxonomy" id="3031728"/>
    <lineage>
        <taxon>Bacteria</taxon>
        <taxon>Bacillati</taxon>
        <taxon>Actinomycetota</taxon>
        <taxon>Actinomycetes</taxon>
        <taxon>Micrococcales</taxon>
        <taxon>Dermacoccaceae</taxon>
        <taxon>Luteipulveratus</taxon>
    </lineage>
</organism>
<evidence type="ECO:0000256" key="1">
    <source>
        <dbReference type="SAM" id="MobiDB-lite"/>
    </source>
</evidence>
<dbReference type="RefSeq" id="WP_277193515.1">
    <property type="nucleotide sequence ID" value="NZ_JAROAV010000053.1"/>
</dbReference>
<dbReference type="EMBL" id="JAROAV010000053">
    <property type="protein sequence ID" value="MDF8266328.1"/>
    <property type="molecule type" value="Genomic_DNA"/>
</dbReference>
<comment type="caution">
    <text evidence="2">The sequence shown here is derived from an EMBL/GenBank/DDBJ whole genome shotgun (WGS) entry which is preliminary data.</text>
</comment>
<feature type="compositionally biased region" description="Basic and acidic residues" evidence="1">
    <location>
        <begin position="1"/>
        <end position="18"/>
    </location>
</feature>
<keyword evidence="3" id="KW-1185">Reference proteome</keyword>
<feature type="region of interest" description="Disordered" evidence="1">
    <location>
        <begin position="1"/>
        <end position="23"/>
    </location>
</feature>
<sequence>MDERSLARPEGAHMDDNRSSASAEVEELGCRLYRMDAGLGMVGLSGTWEGLTPGQRHSYRVQAQAIRARRQAGKPLPQ</sequence>